<evidence type="ECO:0000256" key="2">
    <source>
        <dbReference type="ARBA" id="ARBA00022723"/>
    </source>
</evidence>
<keyword evidence="4 7" id="KW-0863">Zinc-finger</keyword>
<dbReference type="SMART" id="SM00355">
    <property type="entry name" value="ZnF_C2H2"/>
    <property type="match status" value="3"/>
</dbReference>
<protein>
    <recommendedName>
        <fullName evidence="8">C2H2-type domain-containing protein</fullName>
    </recommendedName>
</protein>
<name>A0A564Y8L6_HYMDI</name>
<dbReference type="Proteomes" id="UP000321570">
    <property type="component" value="Unassembled WGS sequence"/>
</dbReference>
<keyword evidence="2" id="KW-0479">Metal-binding</keyword>
<dbReference type="GO" id="GO:0005634">
    <property type="term" value="C:nucleus"/>
    <property type="evidence" value="ECO:0007669"/>
    <property type="project" value="UniProtKB-SubCell"/>
</dbReference>
<dbReference type="PANTHER" id="PTHR24394">
    <property type="entry name" value="ZINC FINGER PROTEIN"/>
    <property type="match status" value="1"/>
</dbReference>
<evidence type="ECO:0000256" key="4">
    <source>
        <dbReference type="ARBA" id="ARBA00022771"/>
    </source>
</evidence>
<dbReference type="PANTHER" id="PTHR24394:SF29">
    <property type="entry name" value="MYONEURIN"/>
    <property type="match status" value="1"/>
</dbReference>
<feature type="domain" description="C2H2-type" evidence="8">
    <location>
        <begin position="41"/>
        <end position="69"/>
    </location>
</feature>
<dbReference type="Gene3D" id="3.30.160.60">
    <property type="entry name" value="Classic Zinc Finger"/>
    <property type="match status" value="3"/>
</dbReference>
<evidence type="ECO:0000256" key="1">
    <source>
        <dbReference type="ARBA" id="ARBA00004123"/>
    </source>
</evidence>
<evidence type="ECO:0000313" key="10">
    <source>
        <dbReference type="Proteomes" id="UP000321570"/>
    </source>
</evidence>
<comment type="subcellular location">
    <subcellularLocation>
        <location evidence="1">Nucleus</location>
    </subcellularLocation>
</comment>
<dbReference type="InterPro" id="IPR013087">
    <property type="entry name" value="Znf_C2H2_type"/>
</dbReference>
<keyword evidence="6" id="KW-0539">Nucleus</keyword>
<accession>A0A564Y8L6</accession>
<dbReference type="Pfam" id="PF00096">
    <property type="entry name" value="zf-C2H2"/>
    <property type="match status" value="1"/>
</dbReference>
<dbReference type="EMBL" id="CABIJS010000110">
    <property type="protein sequence ID" value="VUZ42883.1"/>
    <property type="molecule type" value="Genomic_DNA"/>
</dbReference>
<gene>
    <name evidence="9" type="ORF">WMSIL1_LOCUS3466</name>
</gene>
<dbReference type="AlphaFoldDB" id="A0A564Y8L6"/>
<feature type="domain" description="C2H2-type" evidence="8">
    <location>
        <begin position="13"/>
        <end position="36"/>
    </location>
</feature>
<sequence length="110" mass="12756">MHISCVHEEAEPYACEICGKTFKQKYYLKEHISCVHEAISFKCSHCEKSLASKKSLNNHIARFHNSEVKPFSCEECGKLFALSIDVRKHVDWVHKGVRKSSVMLKRYLVE</sequence>
<dbReference type="InterPro" id="IPR036236">
    <property type="entry name" value="Znf_C2H2_sf"/>
</dbReference>
<reference evidence="9 10" key="1">
    <citation type="submission" date="2019-07" db="EMBL/GenBank/DDBJ databases">
        <authorList>
            <person name="Jastrzebski P J."/>
            <person name="Paukszto L."/>
            <person name="Jastrzebski P J."/>
        </authorList>
    </citation>
    <scope>NUCLEOTIDE SEQUENCE [LARGE SCALE GENOMIC DNA]</scope>
    <source>
        <strain evidence="9 10">WMS-il1</strain>
    </source>
</reference>
<evidence type="ECO:0000259" key="8">
    <source>
        <dbReference type="PROSITE" id="PS50157"/>
    </source>
</evidence>
<dbReference type="GO" id="GO:0000981">
    <property type="term" value="F:DNA-binding transcription factor activity, RNA polymerase II-specific"/>
    <property type="evidence" value="ECO:0007669"/>
    <property type="project" value="TreeGrafter"/>
</dbReference>
<evidence type="ECO:0000256" key="7">
    <source>
        <dbReference type="PROSITE-ProRule" id="PRU00042"/>
    </source>
</evidence>
<evidence type="ECO:0000256" key="6">
    <source>
        <dbReference type="ARBA" id="ARBA00023242"/>
    </source>
</evidence>
<dbReference type="GO" id="GO:0008270">
    <property type="term" value="F:zinc ion binding"/>
    <property type="evidence" value="ECO:0007669"/>
    <property type="project" value="UniProtKB-KW"/>
</dbReference>
<keyword evidence="5" id="KW-0862">Zinc</keyword>
<dbReference type="Pfam" id="PF13894">
    <property type="entry name" value="zf-C2H2_4"/>
    <property type="match status" value="1"/>
</dbReference>
<evidence type="ECO:0000313" key="9">
    <source>
        <dbReference type="EMBL" id="VUZ42883.1"/>
    </source>
</evidence>
<organism evidence="9 10">
    <name type="scientific">Hymenolepis diminuta</name>
    <name type="common">Rat tapeworm</name>
    <dbReference type="NCBI Taxonomy" id="6216"/>
    <lineage>
        <taxon>Eukaryota</taxon>
        <taxon>Metazoa</taxon>
        <taxon>Spiralia</taxon>
        <taxon>Lophotrochozoa</taxon>
        <taxon>Platyhelminthes</taxon>
        <taxon>Cestoda</taxon>
        <taxon>Eucestoda</taxon>
        <taxon>Cyclophyllidea</taxon>
        <taxon>Hymenolepididae</taxon>
        <taxon>Hymenolepis</taxon>
    </lineage>
</organism>
<dbReference type="SUPFAM" id="SSF57667">
    <property type="entry name" value="beta-beta-alpha zinc fingers"/>
    <property type="match status" value="2"/>
</dbReference>
<dbReference type="PROSITE" id="PS50157">
    <property type="entry name" value="ZINC_FINGER_C2H2_2"/>
    <property type="match status" value="3"/>
</dbReference>
<evidence type="ECO:0000256" key="3">
    <source>
        <dbReference type="ARBA" id="ARBA00022737"/>
    </source>
</evidence>
<keyword evidence="10" id="KW-1185">Reference proteome</keyword>
<evidence type="ECO:0000256" key="5">
    <source>
        <dbReference type="ARBA" id="ARBA00022833"/>
    </source>
</evidence>
<proteinExistence type="predicted"/>
<dbReference type="PROSITE" id="PS00028">
    <property type="entry name" value="ZINC_FINGER_C2H2_1"/>
    <property type="match status" value="3"/>
</dbReference>
<keyword evidence="3" id="KW-0677">Repeat</keyword>
<feature type="domain" description="C2H2-type" evidence="8">
    <location>
        <begin position="71"/>
        <end position="99"/>
    </location>
</feature>
<dbReference type="FunFam" id="3.30.160.60:FF:000100">
    <property type="entry name" value="Zinc finger 45-like"/>
    <property type="match status" value="1"/>
</dbReference>